<evidence type="ECO:0000256" key="4">
    <source>
        <dbReference type="PROSITE-ProRule" id="PRU00221"/>
    </source>
</evidence>
<dbReference type="RefSeq" id="WP_193923473.1">
    <property type="nucleotide sequence ID" value="NZ_JADEWL010000098.1"/>
</dbReference>
<dbReference type="InterPro" id="IPR000009">
    <property type="entry name" value="PP2A_PR55"/>
</dbReference>
<dbReference type="PROSITE" id="PS50294">
    <property type="entry name" value="WD_REPEATS_REGION"/>
    <property type="match status" value="12"/>
</dbReference>
<proteinExistence type="inferred from homology"/>
<dbReference type="Proteomes" id="UP000620559">
    <property type="component" value="Unassembled WGS sequence"/>
</dbReference>
<dbReference type="PANTHER" id="PTHR22847">
    <property type="entry name" value="WD40 REPEAT PROTEIN"/>
    <property type="match status" value="1"/>
</dbReference>
<dbReference type="SMART" id="SM00320">
    <property type="entry name" value="WD40"/>
    <property type="match status" value="15"/>
</dbReference>
<organism evidence="7 8">
    <name type="scientific">Plectonema cf. radiosum LEGE 06105</name>
    <dbReference type="NCBI Taxonomy" id="945769"/>
    <lineage>
        <taxon>Bacteria</taxon>
        <taxon>Bacillati</taxon>
        <taxon>Cyanobacteriota</taxon>
        <taxon>Cyanophyceae</taxon>
        <taxon>Oscillatoriophycideae</taxon>
        <taxon>Oscillatoriales</taxon>
        <taxon>Microcoleaceae</taxon>
        <taxon>Plectonema</taxon>
    </lineage>
</organism>
<dbReference type="CDD" id="cd00200">
    <property type="entry name" value="WD40"/>
    <property type="match status" value="2"/>
</dbReference>
<dbReference type="InterPro" id="IPR049052">
    <property type="entry name" value="nSTAND1"/>
</dbReference>
<feature type="repeat" description="WD" evidence="4">
    <location>
        <begin position="1452"/>
        <end position="1493"/>
    </location>
</feature>
<dbReference type="PRINTS" id="PR00320">
    <property type="entry name" value="GPROTEINBRPT"/>
</dbReference>
<feature type="repeat" description="WD" evidence="4">
    <location>
        <begin position="1165"/>
        <end position="1206"/>
    </location>
</feature>
<dbReference type="Gene3D" id="3.40.50.300">
    <property type="entry name" value="P-loop containing nucleotide triphosphate hydrolases"/>
    <property type="match status" value="1"/>
</dbReference>
<feature type="repeat" description="WD" evidence="4">
    <location>
        <begin position="1124"/>
        <end position="1165"/>
    </location>
</feature>
<keyword evidence="3" id="KW-0677">Repeat</keyword>
<sequence>MKKLVILQFDGDFSTGYKVTLEVGDDGERPDVRMRGDLPPALDVVRSIQEWRKIYVSKYGQSRIKVNAVKNINTVEYKQQCDEYSEQLLSLFSTWLESESFNSISNYLSELNTNQEQELRIILSSDSLELRKLPWHLWDLCSGAEVALSGPDAARGVRILREKIRILIILGDSTGINVKADEMLLQKYCRDAEIVALVEPSREELNRYLQDDIGWDILFFSGHSQTHNFTDANEEVAVQGRIFVNKKDSLTMAELRDSLQTAIQQRLQLAIFNSCDGLGIAAELESLHIPQVIVMREPVPDFVAQEFLKYFLEAFTNGSSLCIAVGYARRQLAMLEDDFPCASWLPVIVQNQLEMPPTWQSLGVTRSPYRGLMAFREEDADNFFGREAFVEQLLIDVNRKPLVAVIGASGSGKSSVVFAGLIPQLGRDENTQWRIISFRPGKNPFESLAVALMGSGEIGENQRYQELELEVELKSDMSALARVIADMFGDGSRVLLVVDQFEEIYTLCPNVEERQIFIDGLLNVCVGEQFSTRVVMTLRADFLGKAMSYQSLGKALQHFPPSLLVPMSRAELERAIIQPAARFSVELEEGLVDKLIDDVGATEGSLPLQQFALTQLWGKQHPGLLTHQAYTEIGGVTQALANHADVVYAGLSQEEQKRAQRVFIQLVQPGEGTEDTRRLATRDEVGDDWDLVTLLANERLLVTNRNELVEDTVEVVHEALIRNWGRLRGWMDDNREFRVWQERLKVALQQWVDSNKDDGGLLRGTTLAMAEDWLQKRGEEVIKPQRWFIEKGVEFRERERKEKERELQEALIREIDAQLKAVSLSTEAIFKSGFELEALVEIVKAGKILQQSLGVKSETRMRVLFALQQLVYGAREFNRLQSHSIVTSITFAPDGNMVASANQDTIKLWSIDGRQLQTIKSQGIQITSLCFSPDGRIIASGCEDGRIKFWNLDGRQLQIFQSHISPVRSITFSPDGNTIASIGNDGTIKLWNLDGRLINTLNGHSAYLTGINFSPYAKIIVSGDWDETIKLWNYDGELLKTLNGHNSRVTQVIFSPDGSIIASADREGRIRLWNKRGGRRRILNSHNASVTSLNFSPDGKTIASGGKDGKIKLWSIDGKELKALEGHEAHITDICFSSDGNTITSADFLGTVKIWSFEGKQLLTIKGHTFPVRKVSFSCKSNSIAYADPDETIKLWSFGSRELQTFKGYSKSVNSLSFSKYNNTIASTSDDGIIRLWDINGREMQAFKGRNNKAIKCICFNKDGNSIASGSYDGIIVIWSLDGKVLQSFKGHAKSVKSVSFSKDGKNIASSDYETIKLWSIEGKKLRTIQVDGILIRSLSFSPDVNTIAYGQFNGVIKICSFNNKKVRDIKGNCVHINSICFSQDGNILASGGDDGVITLWNINGRKIQTLAGHHSPVKSISFSHDSNIIASGSEDGTIKLWSKHGEKLGILNGHRTSIMSIIFSTDGKILASASADGKIIIWNFDPDDLLKKGCDWLYNYLKNNPNVSLKDKQLCNDILMQ</sequence>
<dbReference type="PROSITE" id="PS50082">
    <property type="entry name" value="WD_REPEATS_2"/>
    <property type="match status" value="13"/>
</dbReference>
<keyword evidence="2 4" id="KW-0853">WD repeat</keyword>
<feature type="repeat" description="WD" evidence="4">
    <location>
        <begin position="1206"/>
        <end position="1247"/>
    </location>
</feature>
<feature type="repeat" description="WD" evidence="4">
    <location>
        <begin position="960"/>
        <end position="994"/>
    </location>
</feature>
<dbReference type="InterPro" id="IPR015943">
    <property type="entry name" value="WD40/YVTN_repeat-like_dom_sf"/>
</dbReference>
<keyword evidence="8" id="KW-1185">Reference proteome</keyword>
<evidence type="ECO:0000256" key="3">
    <source>
        <dbReference type="ARBA" id="ARBA00022737"/>
    </source>
</evidence>
<dbReference type="InterPro" id="IPR019775">
    <property type="entry name" value="WD40_repeat_CS"/>
</dbReference>
<feature type="repeat" description="WD" evidence="4">
    <location>
        <begin position="1370"/>
        <end position="1411"/>
    </location>
</feature>
<dbReference type="SUPFAM" id="SSF50978">
    <property type="entry name" value="WD40 repeat-like"/>
    <property type="match status" value="2"/>
</dbReference>
<feature type="repeat" description="WD" evidence="4">
    <location>
        <begin position="1042"/>
        <end position="1074"/>
    </location>
</feature>
<feature type="repeat" description="WD" evidence="4">
    <location>
        <begin position="1001"/>
        <end position="1033"/>
    </location>
</feature>
<evidence type="ECO:0000313" key="7">
    <source>
        <dbReference type="EMBL" id="MBE9215409.1"/>
    </source>
</evidence>
<comment type="caution">
    <text evidence="7">The sequence shown here is derived from an EMBL/GenBank/DDBJ whole genome shotgun (WGS) entry which is preliminary data.</text>
</comment>
<protein>
    <submittedName>
        <fullName evidence="7">CHAT domain-containing protein</fullName>
    </submittedName>
</protein>
<evidence type="ECO:0000256" key="2">
    <source>
        <dbReference type="ARBA" id="ARBA00022574"/>
    </source>
</evidence>
<feature type="repeat" description="WD" evidence="4">
    <location>
        <begin position="919"/>
        <end position="953"/>
    </location>
</feature>
<evidence type="ECO:0000259" key="6">
    <source>
        <dbReference type="Pfam" id="PF20703"/>
    </source>
</evidence>
<feature type="repeat" description="WD" evidence="4">
    <location>
        <begin position="1083"/>
        <end position="1124"/>
    </location>
</feature>
<accession>A0A8J7FCJ3</accession>
<comment type="similarity">
    <text evidence="1">Belongs to the phosphatase 2A regulatory subunit B family.</text>
</comment>
<dbReference type="InterPro" id="IPR027417">
    <property type="entry name" value="P-loop_NTPase"/>
</dbReference>
<evidence type="ECO:0000256" key="1">
    <source>
        <dbReference type="ARBA" id="ARBA00008259"/>
    </source>
</evidence>
<dbReference type="PROSITE" id="PS00678">
    <property type="entry name" value="WD_REPEATS_1"/>
    <property type="match status" value="5"/>
</dbReference>
<dbReference type="Gene3D" id="2.130.10.10">
    <property type="entry name" value="YVTN repeat-like/Quinoprotein amine dehydrogenase"/>
    <property type="match status" value="4"/>
</dbReference>
<dbReference type="InterPro" id="IPR020472">
    <property type="entry name" value="WD40_PAC1"/>
</dbReference>
<feature type="repeat" description="WD" evidence="4">
    <location>
        <begin position="1248"/>
        <end position="1282"/>
    </location>
</feature>
<dbReference type="EMBL" id="JADEWL010000098">
    <property type="protein sequence ID" value="MBE9215409.1"/>
    <property type="molecule type" value="Genomic_DNA"/>
</dbReference>
<dbReference type="PANTHER" id="PTHR22847:SF637">
    <property type="entry name" value="WD REPEAT DOMAIN 5B"/>
    <property type="match status" value="1"/>
</dbReference>
<name>A0A8J7FCJ3_9CYAN</name>
<reference evidence="7" key="1">
    <citation type="submission" date="2020-10" db="EMBL/GenBank/DDBJ databases">
        <authorList>
            <person name="Castelo-Branco R."/>
            <person name="Eusebio N."/>
            <person name="Adriana R."/>
            <person name="Vieira A."/>
            <person name="Brugerolle De Fraissinette N."/>
            <person name="Rezende De Castro R."/>
            <person name="Schneider M.P."/>
            <person name="Vasconcelos V."/>
            <person name="Leao P.N."/>
        </authorList>
    </citation>
    <scope>NUCLEOTIDE SEQUENCE</scope>
    <source>
        <strain evidence="7">LEGE 06105</strain>
    </source>
</reference>
<dbReference type="PRINTS" id="PR00600">
    <property type="entry name" value="PP2APR55"/>
</dbReference>
<feature type="domain" description="Novel STAND NTPase 1" evidence="6">
    <location>
        <begin position="368"/>
        <end position="758"/>
    </location>
</feature>
<gene>
    <name evidence="7" type="ORF">IQ247_22550</name>
</gene>
<dbReference type="InterPro" id="IPR036322">
    <property type="entry name" value="WD40_repeat_dom_sf"/>
</dbReference>
<evidence type="ECO:0000259" key="5">
    <source>
        <dbReference type="Pfam" id="PF12770"/>
    </source>
</evidence>
<dbReference type="SUPFAM" id="SSF52540">
    <property type="entry name" value="P-loop containing nucleoside triphosphate hydrolases"/>
    <property type="match status" value="1"/>
</dbReference>
<dbReference type="InterPro" id="IPR001680">
    <property type="entry name" value="WD40_rpt"/>
</dbReference>
<dbReference type="GO" id="GO:0019888">
    <property type="term" value="F:protein phosphatase regulator activity"/>
    <property type="evidence" value="ECO:0007669"/>
    <property type="project" value="InterPro"/>
</dbReference>
<dbReference type="Pfam" id="PF12770">
    <property type="entry name" value="CHAT"/>
    <property type="match status" value="1"/>
</dbReference>
<feature type="domain" description="CHAT" evidence="5">
    <location>
        <begin position="198"/>
        <end position="337"/>
    </location>
</feature>
<dbReference type="Pfam" id="PF20703">
    <property type="entry name" value="nSTAND1"/>
    <property type="match status" value="1"/>
</dbReference>
<dbReference type="Pfam" id="PF00400">
    <property type="entry name" value="WD40"/>
    <property type="match status" value="14"/>
</dbReference>
<dbReference type="GO" id="GO:0000159">
    <property type="term" value="C:protein phosphatase type 2A complex"/>
    <property type="evidence" value="ECO:0007669"/>
    <property type="project" value="InterPro"/>
</dbReference>
<feature type="repeat" description="WD" evidence="4">
    <location>
        <begin position="1289"/>
        <end position="1329"/>
    </location>
</feature>
<feature type="repeat" description="WD" evidence="4">
    <location>
        <begin position="1411"/>
        <end position="1443"/>
    </location>
</feature>
<dbReference type="InterPro" id="IPR024983">
    <property type="entry name" value="CHAT_dom"/>
</dbReference>
<evidence type="ECO:0000313" key="8">
    <source>
        <dbReference type="Proteomes" id="UP000620559"/>
    </source>
</evidence>